<dbReference type="AlphaFoldDB" id="A0A370XCG6"/>
<organism evidence="2 3">
    <name type="scientific">Dyella psychrodurans</name>
    <dbReference type="NCBI Taxonomy" id="1927960"/>
    <lineage>
        <taxon>Bacteria</taxon>
        <taxon>Pseudomonadati</taxon>
        <taxon>Pseudomonadota</taxon>
        <taxon>Gammaproteobacteria</taxon>
        <taxon>Lysobacterales</taxon>
        <taxon>Rhodanobacteraceae</taxon>
        <taxon>Dyella</taxon>
    </lineage>
</organism>
<dbReference type="Pfam" id="PF09836">
    <property type="entry name" value="DUF2063"/>
    <property type="match status" value="1"/>
</dbReference>
<dbReference type="Proteomes" id="UP000255334">
    <property type="component" value="Unassembled WGS sequence"/>
</dbReference>
<proteinExistence type="predicted"/>
<dbReference type="EMBL" id="QRBF01000001">
    <property type="protein sequence ID" value="RDS86133.1"/>
    <property type="molecule type" value="Genomic_DNA"/>
</dbReference>
<accession>A0A370XCG6</accession>
<reference evidence="2 3" key="1">
    <citation type="submission" date="2018-07" db="EMBL/GenBank/DDBJ databases">
        <title>Dyella monticola sp. nov. and Dyella psychrodurans sp. nov. isolated from monsoon evergreen broad-leaved forest soil of Dinghu Mountain, China.</title>
        <authorList>
            <person name="Gao Z."/>
            <person name="Qiu L."/>
        </authorList>
    </citation>
    <scope>NUCLEOTIDE SEQUENCE [LARGE SCALE GENOMIC DNA]</scope>
    <source>
        <strain evidence="2 3">4MSK11</strain>
    </source>
</reference>
<keyword evidence="3" id="KW-1185">Reference proteome</keyword>
<dbReference type="OrthoDB" id="4146344at2"/>
<gene>
    <name evidence="2" type="ORF">DWU99_02360</name>
</gene>
<feature type="domain" description="Putative DNA-binding" evidence="1">
    <location>
        <begin position="8"/>
        <end position="95"/>
    </location>
</feature>
<comment type="caution">
    <text evidence="2">The sequence shown here is derived from an EMBL/GenBank/DDBJ whole genome shotgun (WGS) entry which is preliminary data.</text>
</comment>
<dbReference type="Gene3D" id="1.10.150.690">
    <property type="entry name" value="DUF2063"/>
    <property type="match status" value="1"/>
</dbReference>
<protein>
    <submittedName>
        <fullName evidence="2">DUF2063 domain-containing protein</fullName>
    </submittedName>
</protein>
<dbReference type="InterPro" id="IPR044922">
    <property type="entry name" value="DUF2063_N_sf"/>
</dbReference>
<evidence type="ECO:0000259" key="1">
    <source>
        <dbReference type="Pfam" id="PF09836"/>
    </source>
</evidence>
<evidence type="ECO:0000313" key="2">
    <source>
        <dbReference type="EMBL" id="RDS86133.1"/>
    </source>
</evidence>
<dbReference type="RefSeq" id="WP_115476384.1">
    <property type="nucleotide sequence ID" value="NZ_QRBF01000001.1"/>
</dbReference>
<dbReference type="InterPro" id="IPR018640">
    <property type="entry name" value="DUF2063"/>
</dbReference>
<name>A0A370XCG6_9GAMM</name>
<evidence type="ECO:0000313" key="3">
    <source>
        <dbReference type="Proteomes" id="UP000255334"/>
    </source>
</evidence>
<sequence length="257" mass="28493">MKATLASFQDAFVDALYGRVPHDSRVVALMDQPGFAVYRNTVFQGCVDALEANFPAVVRLVGEDWFRAAAAEYVSLSPPTETRLLRYGQNFPDFLASFEPAKSLSYLPNVARLDYSWVEAHVAPDDRHVTVIDLTAWPPQQAERATLRVHPSARWHWFADEPAYTIWRANREGADIPDDLVWEGEGALLLRPSSNVVWQPLSIGACAFLDACAAECDLESATRRALEREPEMDLGQCVSTLLTAGAIAEIKVRDAVS</sequence>